<gene>
    <name evidence="2" type="ordered locus">Ornrh_1783</name>
</gene>
<dbReference type="Proteomes" id="UP000006051">
    <property type="component" value="Chromosome"/>
</dbReference>
<evidence type="ECO:0008006" key="4">
    <source>
        <dbReference type="Google" id="ProtNLM"/>
    </source>
</evidence>
<feature type="transmembrane region" description="Helical" evidence="1">
    <location>
        <begin position="75"/>
        <end position="95"/>
    </location>
</feature>
<sequence length="101" mass="11586">MGGFISFVLATIGLIAIGRWIYKKKNERESFNSFKDLKELKILLDEGAITEQEFKTQKELLFKEREEISKAKANGCAWAFGFIAFIGLMILILIIRAEILR</sequence>
<evidence type="ECO:0000313" key="2">
    <source>
        <dbReference type="EMBL" id="AFL97933.1"/>
    </source>
</evidence>
<keyword evidence="1" id="KW-0812">Transmembrane</keyword>
<accession>I4A1U9</accession>
<dbReference type="RefSeq" id="WP_014791455.1">
    <property type="nucleotide sequence ID" value="NC_018016.1"/>
</dbReference>
<dbReference type="GeneID" id="97258391"/>
<dbReference type="GeneID" id="71569838"/>
<keyword evidence="1" id="KW-0472">Membrane</keyword>
<dbReference type="STRING" id="867902.Ornrh_1783"/>
<protein>
    <recommendedName>
        <fullName evidence="4">SHOCT domain-containing protein</fullName>
    </recommendedName>
</protein>
<reference evidence="2 3" key="1">
    <citation type="submission" date="2012-06" db="EMBL/GenBank/DDBJ databases">
        <title>The complete genome of Ornithobacterium rhinotracheale DSM 15997.</title>
        <authorList>
            <consortium name="US DOE Joint Genome Institute (JGI-PGF)"/>
            <person name="Lucas S."/>
            <person name="Copeland A."/>
            <person name="Lapidus A."/>
            <person name="Goodwin L."/>
            <person name="Pitluck S."/>
            <person name="Peters L."/>
            <person name="Mikhailova N."/>
            <person name="Teshima H."/>
            <person name="Kyrpides N."/>
            <person name="Mavromatis K."/>
            <person name="Pagani I."/>
            <person name="Ivanova N."/>
            <person name="Ovchinnikova G."/>
            <person name="Zeytun A."/>
            <person name="Detter J.C."/>
            <person name="Han C."/>
            <person name="Land M."/>
            <person name="Hauser L."/>
            <person name="Markowitz V."/>
            <person name="Cheng J.-F."/>
            <person name="Hugenholtz P."/>
            <person name="Woyke T."/>
            <person name="Wu D."/>
            <person name="Lang E."/>
            <person name="Kopitz M."/>
            <person name="Brambilla E."/>
            <person name="Klenk H.-P."/>
            <person name="Eisen J.A."/>
        </authorList>
    </citation>
    <scope>NUCLEOTIDE SEQUENCE [LARGE SCALE GENOMIC DNA]</scope>
    <source>
        <strain evidence="3">ATCC 51463 / DSM 15997 / CCUG 23171 / LMG 9086</strain>
    </source>
</reference>
<evidence type="ECO:0000256" key="1">
    <source>
        <dbReference type="SAM" id="Phobius"/>
    </source>
</evidence>
<dbReference type="HOGENOM" id="CLU_2288695_0_0_10"/>
<dbReference type="PATRIC" id="fig|867902.3.peg.1728"/>
<name>I4A1U9_ORNRL</name>
<proteinExistence type="predicted"/>
<dbReference type="KEGG" id="orh:Ornrh_1783"/>
<organism evidence="2 3">
    <name type="scientific">Ornithobacterium rhinotracheale (strain ATCC 51463 / DSM 15997 / CCUG 23171 / CIP 104009 / LMG 9086)</name>
    <dbReference type="NCBI Taxonomy" id="867902"/>
    <lineage>
        <taxon>Bacteria</taxon>
        <taxon>Pseudomonadati</taxon>
        <taxon>Bacteroidota</taxon>
        <taxon>Flavobacteriia</taxon>
        <taxon>Flavobacteriales</taxon>
        <taxon>Weeksellaceae</taxon>
        <taxon>Ornithobacterium</taxon>
    </lineage>
</organism>
<evidence type="ECO:0000313" key="3">
    <source>
        <dbReference type="Proteomes" id="UP000006051"/>
    </source>
</evidence>
<dbReference type="AlphaFoldDB" id="I4A1U9"/>
<dbReference type="EMBL" id="CP003283">
    <property type="protein sequence ID" value="AFL97933.1"/>
    <property type="molecule type" value="Genomic_DNA"/>
</dbReference>
<feature type="transmembrane region" description="Helical" evidence="1">
    <location>
        <begin position="6"/>
        <end position="22"/>
    </location>
</feature>
<keyword evidence="3" id="KW-1185">Reference proteome</keyword>
<keyword evidence="1" id="KW-1133">Transmembrane helix</keyword>